<organism evidence="1 2">
    <name type="scientific">Anaerobacillus alkaliphilus</name>
    <dbReference type="NCBI Taxonomy" id="1548597"/>
    <lineage>
        <taxon>Bacteria</taxon>
        <taxon>Bacillati</taxon>
        <taxon>Bacillota</taxon>
        <taxon>Bacilli</taxon>
        <taxon>Bacillales</taxon>
        <taxon>Bacillaceae</taxon>
        <taxon>Anaerobacillus</taxon>
    </lineage>
</organism>
<dbReference type="EMBL" id="QOUX01000025">
    <property type="protein sequence ID" value="RXJ02390.1"/>
    <property type="molecule type" value="Genomic_DNA"/>
</dbReference>
<name>A0A4Q0VUH4_9BACI</name>
<accession>A0A4Q0VUH4</accession>
<dbReference type="RefSeq" id="WP_129077494.1">
    <property type="nucleotide sequence ID" value="NZ_QOUX01000025.1"/>
</dbReference>
<keyword evidence="2" id="KW-1185">Reference proteome</keyword>
<proteinExistence type="predicted"/>
<comment type="caution">
    <text evidence="1">The sequence shown here is derived from an EMBL/GenBank/DDBJ whole genome shotgun (WGS) entry which is preliminary data.</text>
</comment>
<dbReference type="Proteomes" id="UP000290649">
    <property type="component" value="Unassembled WGS sequence"/>
</dbReference>
<dbReference type="OrthoDB" id="2901880at2"/>
<evidence type="ECO:0000313" key="2">
    <source>
        <dbReference type="Proteomes" id="UP000290649"/>
    </source>
</evidence>
<evidence type="ECO:0008006" key="3">
    <source>
        <dbReference type="Google" id="ProtNLM"/>
    </source>
</evidence>
<protein>
    <recommendedName>
        <fullName evidence="3">Spore germination protein</fullName>
    </recommendedName>
</protein>
<sequence length="75" mass="8300">MFPTHMNNIVGIRVNDLSENASVNFGNSILKGFQGNIKNNTGYHHPGDANFAPLQFNNANLYNDPNIQDQVQAQV</sequence>
<gene>
    <name evidence="1" type="ORF">DS745_06715</name>
</gene>
<dbReference type="AlphaFoldDB" id="A0A4Q0VUH4"/>
<reference evidence="1 2" key="1">
    <citation type="journal article" date="2019" name="Int. J. Syst. Evol. Microbiol.">
        <title>Anaerobacillus alkaliphilus sp. nov., a novel alkaliphilic and moderately halophilic bacterium.</title>
        <authorList>
            <person name="Borsodi A.K."/>
            <person name="Aszalos J.M."/>
            <person name="Bihari P."/>
            <person name="Nagy I."/>
            <person name="Schumann P."/>
            <person name="Sproer C."/>
            <person name="Kovacs A.L."/>
            <person name="Boka K."/>
            <person name="Dobosy P."/>
            <person name="Ovari M."/>
            <person name="Szili-Kovacs T."/>
            <person name="Toth E."/>
        </authorList>
    </citation>
    <scope>NUCLEOTIDE SEQUENCE [LARGE SCALE GENOMIC DNA]</scope>
    <source>
        <strain evidence="1 2">B16-10</strain>
    </source>
</reference>
<evidence type="ECO:0000313" key="1">
    <source>
        <dbReference type="EMBL" id="RXJ02390.1"/>
    </source>
</evidence>